<dbReference type="EMBL" id="BAABHB010000001">
    <property type="protein sequence ID" value="GAA4395895.1"/>
    <property type="molecule type" value="Genomic_DNA"/>
</dbReference>
<comment type="caution">
    <text evidence="2">The sequence shown here is derived from an EMBL/GenBank/DDBJ whole genome shotgun (WGS) entry which is preliminary data.</text>
</comment>
<reference evidence="3" key="1">
    <citation type="journal article" date="2019" name="Int. J. Syst. Evol. Microbiol.">
        <title>The Global Catalogue of Microorganisms (GCM) 10K type strain sequencing project: providing services to taxonomists for standard genome sequencing and annotation.</title>
        <authorList>
            <consortium name="The Broad Institute Genomics Platform"/>
            <consortium name="The Broad Institute Genome Sequencing Center for Infectious Disease"/>
            <person name="Wu L."/>
            <person name="Ma J."/>
        </authorList>
    </citation>
    <scope>NUCLEOTIDE SEQUENCE [LARGE SCALE GENOMIC DNA]</scope>
    <source>
        <strain evidence="3">JCM 17925</strain>
    </source>
</reference>
<dbReference type="Gene3D" id="3.40.50.300">
    <property type="entry name" value="P-loop containing nucleotide triphosphate hydrolases"/>
    <property type="match status" value="1"/>
</dbReference>
<organism evidence="2 3">
    <name type="scientific">Nibrella viscosa</name>
    <dbReference type="NCBI Taxonomy" id="1084524"/>
    <lineage>
        <taxon>Bacteria</taxon>
        <taxon>Pseudomonadati</taxon>
        <taxon>Bacteroidota</taxon>
        <taxon>Cytophagia</taxon>
        <taxon>Cytophagales</taxon>
        <taxon>Spirosomataceae</taxon>
        <taxon>Nibrella</taxon>
    </lineage>
</organism>
<dbReference type="Pfam" id="PF13191">
    <property type="entry name" value="AAA_16"/>
    <property type="match status" value="1"/>
</dbReference>
<evidence type="ECO:0000259" key="1">
    <source>
        <dbReference type="Pfam" id="PF13191"/>
    </source>
</evidence>
<dbReference type="Proteomes" id="UP001500936">
    <property type="component" value="Unassembled WGS sequence"/>
</dbReference>
<evidence type="ECO:0000313" key="2">
    <source>
        <dbReference type="EMBL" id="GAA4395895.1"/>
    </source>
</evidence>
<proteinExistence type="predicted"/>
<evidence type="ECO:0000313" key="3">
    <source>
        <dbReference type="Proteomes" id="UP001500936"/>
    </source>
</evidence>
<accession>A0ABP8JTG6</accession>
<protein>
    <recommendedName>
        <fullName evidence="1">Orc1-like AAA ATPase domain-containing protein</fullName>
    </recommendedName>
</protein>
<sequence>MASQNTIKVAGDGNITIQDVAAGSITINTYNPDDITKKLKELNDTQLSSLLQLVDQQNEQLSGLFIRLLKETASKKHKTRLPKELTLTLPKTHPDDIIGRENDLDELHTLLQTQKRVVVVNGLGGIGKTTLAQAYLHKYYDDYHHIAWITQGSDNLAAEFLNTAGLLENLGIDTAQAEPDAIMAEIFRKLKGVPDTPNLLTIDNAEASVK</sequence>
<dbReference type="PANTHER" id="PTHR47691">
    <property type="entry name" value="REGULATOR-RELATED"/>
    <property type="match status" value="1"/>
</dbReference>
<name>A0ABP8JTG6_9BACT</name>
<dbReference type="PANTHER" id="PTHR47691:SF3">
    <property type="entry name" value="HTH-TYPE TRANSCRIPTIONAL REGULATOR RV0890C-RELATED"/>
    <property type="match status" value="1"/>
</dbReference>
<dbReference type="SUPFAM" id="SSF52540">
    <property type="entry name" value="P-loop containing nucleoside triphosphate hydrolases"/>
    <property type="match status" value="1"/>
</dbReference>
<feature type="domain" description="Orc1-like AAA ATPase" evidence="1">
    <location>
        <begin position="98"/>
        <end position="191"/>
    </location>
</feature>
<dbReference type="RefSeq" id="WP_345263303.1">
    <property type="nucleotide sequence ID" value="NZ_BAABHB010000001.1"/>
</dbReference>
<dbReference type="InterPro" id="IPR041664">
    <property type="entry name" value="AAA_16"/>
</dbReference>
<gene>
    <name evidence="2" type="ORF">GCM10023187_03370</name>
</gene>
<dbReference type="InterPro" id="IPR027417">
    <property type="entry name" value="P-loop_NTPase"/>
</dbReference>
<keyword evidence="3" id="KW-1185">Reference proteome</keyword>